<organism evidence="2 3">
    <name type="scientific">Trichomonas vaginalis (strain ATCC PRA-98 / G3)</name>
    <dbReference type="NCBI Taxonomy" id="412133"/>
    <lineage>
        <taxon>Eukaryota</taxon>
        <taxon>Metamonada</taxon>
        <taxon>Parabasalia</taxon>
        <taxon>Trichomonadida</taxon>
        <taxon>Trichomonadidae</taxon>
        <taxon>Trichomonas</taxon>
    </lineage>
</organism>
<dbReference type="VEuPathDB" id="TrichDB:TVAG_331360"/>
<dbReference type="GO" id="GO:0006508">
    <property type="term" value="P:proteolysis"/>
    <property type="evidence" value="ECO:0000318"/>
    <property type="project" value="GO_Central"/>
</dbReference>
<gene>
    <name evidence="2" type="ORF">TVAG_331360</name>
</gene>
<protein>
    <recommendedName>
        <fullName evidence="1">Peptidase C14 caspase domain-containing protein</fullName>
    </recommendedName>
</protein>
<evidence type="ECO:0000313" key="3">
    <source>
        <dbReference type="Proteomes" id="UP000001542"/>
    </source>
</evidence>
<sequence length="251" mass="28331">MTLDPIRRLLTMGHDVAQMPISHFPECKKVCFICVNCFKSYRGNLGVAPINDSVSFAKLMKNFDFEIYILQTPHKRNFLTIFDKILQNTTQQLVFYYAGQPLVDLDLTDGKDIYHFKFDDGVIPQVEVVQHIAANKNTESELFLITHRAPKGSIFAFGDGTVEGEKMPPKCVSICAVRDAQAAMNQTMTMANDEGIFTYTLCKDIKEIRDATPNQIEQAMRKTIADYGHVVAVGLTTPEMGDKPMFQIEFD</sequence>
<proteinExistence type="predicted"/>
<dbReference type="VEuPathDB" id="TrichDB:TVAGG3_1060960"/>
<dbReference type="AlphaFoldDB" id="A2FRJ8"/>
<dbReference type="KEGG" id="tva:4750172"/>
<dbReference type="SMR" id="A2FRJ8"/>
<dbReference type="Pfam" id="PF00656">
    <property type="entry name" value="Peptidase_C14"/>
    <property type="match status" value="1"/>
</dbReference>
<dbReference type="EMBL" id="DS113966">
    <property type="protein sequence ID" value="EAX92460.1"/>
    <property type="molecule type" value="Genomic_DNA"/>
</dbReference>
<evidence type="ECO:0000259" key="1">
    <source>
        <dbReference type="Pfam" id="PF00656"/>
    </source>
</evidence>
<accession>A2FRJ8</accession>
<dbReference type="InParanoid" id="A2FRJ8"/>
<keyword evidence="3" id="KW-1185">Reference proteome</keyword>
<name>A2FRJ8_TRIV3</name>
<dbReference type="InterPro" id="IPR011600">
    <property type="entry name" value="Pept_C14_caspase"/>
</dbReference>
<feature type="domain" description="Peptidase C14 caspase" evidence="1">
    <location>
        <begin position="32"/>
        <end position="222"/>
    </location>
</feature>
<reference evidence="2" key="2">
    <citation type="journal article" date="2007" name="Science">
        <title>Draft genome sequence of the sexually transmitted pathogen Trichomonas vaginalis.</title>
        <authorList>
            <person name="Carlton J.M."/>
            <person name="Hirt R.P."/>
            <person name="Silva J.C."/>
            <person name="Delcher A.L."/>
            <person name="Schatz M."/>
            <person name="Zhao Q."/>
            <person name="Wortman J.R."/>
            <person name="Bidwell S.L."/>
            <person name="Alsmark U.C.M."/>
            <person name="Besteiro S."/>
            <person name="Sicheritz-Ponten T."/>
            <person name="Noel C.J."/>
            <person name="Dacks J.B."/>
            <person name="Foster P.G."/>
            <person name="Simillion C."/>
            <person name="Van de Peer Y."/>
            <person name="Miranda-Saavedra D."/>
            <person name="Barton G.J."/>
            <person name="Westrop G.D."/>
            <person name="Mueller S."/>
            <person name="Dessi D."/>
            <person name="Fiori P.L."/>
            <person name="Ren Q."/>
            <person name="Paulsen I."/>
            <person name="Zhang H."/>
            <person name="Bastida-Corcuera F.D."/>
            <person name="Simoes-Barbosa A."/>
            <person name="Brown M.T."/>
            <person name="Hayes R.D."/>
            <person name="Mukherjee M."/>
            <person name="Okumura C.Y."/>
            <person name="Schneider R."/>
            <person name="Smith A.J."/>
            <person name="Vanacova S."/>
            <person name="Villalvazo M."/>
            <person name="Haas B.J."/>
            <person name="Pertea M."/>
            <person name="Feldblyum T.V."/>
            <person name="Utterback T.R."/>
            <person name="Shu C.L."/>
            <person name="Osoegawa K."/>
            <person name="de Jong P.J."/>
            <person name="Hrdy I."/>
            <person name="Horvathova L."/>
            <person name="Zubacova Z."/>
            <person name="Dolezal P."/>
            <person name="Malik S.B."/>
            <person name="Logsdon J.M. Jr."/>
            <person name="Henze K."/>
            <person name="Gupta A."/>
            <person name="Wang C.C."/>
            <person name="Dunne R.L."/>
            <person name="Upcroft J.A."/>
            <person name="Upcroft P."/>
            <person name="White O."/>
            <person name="Salzberg S.L."/>
            <person name="Tang P."/>
            <person name="Chiu C.-H."/>
            <person name="Lee Y.-S."/>
            <person name="Embley T.M."/>
            <person name="Coombs G.H."/>
            <person name="Mottram J.C."/>
            <person name="Tachezy J."/>
            <person name="Fraser-Liggett C.M."/>
            <person name="Johnson P.J."/>
        </authorList>
    </citation>
    <scope>NUCLEOTIDE SEQUENCE [LARGE SCALE GENOMIC DNA]</scope>
    <source>
        <strain evidence="2">G3</strain>
    </source>
</reference>
<dbReference type="GO" id="GO:0005737">
    <property type="term" value="C:cytoplasm"/>
    <property type="evidence" value="ECO:0000318"/>
    <property type="project" value="GO_Central"/>
</dbReference>
<dbReference type="RefSeq" id="XP_001305390.1">
    <property type="nucleotide sequence ID" value="XM_001305389.1"/>
</dbReference>
<evidence type="ECO:0000313" key="2">
    <source>
        <dbReference type="EMBL" id="EAX92460.1"/>
    </source>
</evidence>
<reference evidence="2" key="1">
    <citation type="submission" date="2006-10" db="EMBL/GenBank/DDBJ databases">
        <authorList>
            <person name="Amadeo P."/>
            <person name="Zhao Q."/>
            <person name="Wortman J."/>
            <person name="Fraser-Liggett C."/>
            <person name="Carlton J."/>
        </authorList>
    </citation>
    <scope>NUCLEOTIDE SEQUENCE</scope>
    <source>
        <strain evidence="2">G3</strain>
    </source>
</reference>
<dbReference type="GO" id="GO:0004197">
    <property type="term" value="F:cysteine-type endopeptidase activity"/>
    <property type="evidence" value="ECO:0000318"/>
    <property type="project" value="GO_Central"/>
</dbReference>
<dbReference type="Proteomes" id="UP000001542">
    <property type="component" value="Unassembled WGS sequence"/>
</dbReference>
<dbReference type="FunCoup" id="A2FRJ8">
    <property type="interactions" value="406"/>
</dbReference>